<evidence type="ECO:0000259" key="3">
    <source>
        <dbReference type="PROSITE" id="PS50006"/>
    </source>
</evidence>
<organism evidence="5 6">
    <name type="scientific">Reticulomyxa filosa</name>
    <dbReference type="NCBI Taxonomy" id="46433"/>
    <lineage>
        <taxon>Eukaryota</taxon>
        <taxon>Sar</taxon>
        <taxon>Rhizaria</taxon>
        <taxon>Retaria</taxon>
        <taxon>Foraminifera</taxon>
        <taxon>Monothalamids</taxon>
        <taxon>Reticulomyxidae</taxon>
        <taxon>Reticulomyxa</taxon>
    </lineage>
</organism>
<feature type="domain" description="FHA" evidence="3">
    <location>
        <begin position="116"/>
        <end position="196"/>
    </location>
</feature>
<evidence type="ECO:0000313" key="6">
    <source>
        <dbReference type="Proteomes" id="UP000023152"/>
    </source>
</evidence>
<dbReference type="InterPro" id="IPR000253">
    <property type="entry name" value="FHA_dom"/>
</dbReference>
<evidence type="ECO:0000256" key="1">
    <source>
        <dbReference type="PROSITE-ProRule" id="PRU00175"/>
    </source>
</evidence>
<feature type="domain" description="RING-type" evidence="4">
    <location>
        <begin position="389"/>
        <end position="440"/>
    </location>
</feature>
<evidence type="ECO:0000313" key="5">
    <source>
        <dbReference type="EMBL" id="ETO13957.1"/>
    </source>
</evidence>
<dbReference type="PROSITE" id="PS50089">
    <property type="entry name" value="ZF_RING_2"/>
    <property type="match status" value="1"/>
</dbReference>
<sequence length="526" mass="62317">MDVRKRKLSPTLTSTCKRQRLDNTAEDKFSISFYLSPFPEEEPQNTFTPKCKFNMAKSIQETPQMEKNGASNVSERKAKEFKKAKLKRIITEYEKSNNLAISPTVPIEFDLNTSPILVGRDPEKCELVLHSTARSKQIELMISRQVIALLATDTNITIKTKQKKKKKHAELMYENGQWYVKDLNSTNGIHVNDTLLPKNKSVVLNSSDKIVFGKIVDDTEFRYEFEMLASNPVDTSDNDDMIKKQWVIFSVQMEEQRKQMELQIKEKEQDFQKRFKELQFQMQQQQAVEKETLEKEITQQKQEMSKMFELKSKEYENAKQKLDDLEQKKTGMELEQKRKELEWEQKLDSAIKKLANTHEQNLERLQKTMELHELALYQDKEKMMAEITCDFCQDVICSPYMLACGHGGCHQCLFDWMKEMNTSDDLCKHKDVVIHCFKCRQPLVHHVLAPVYNLNNIIEDYFSTKATDDERNEYQQRKNNYAKWKSDLDKTKEKKPKKHKKRKEQWFVFFLFFFLKKTYPYLIIKK</sequence>
<dbReference type="SUPFAM" id="SSF57850">
    <property type="entry name" value="RING/U-box"/>
    <property type="match status" value="1"/>
</dbReference>
<proteinExistence type="predicted"/>
<dbReference type="SUPFAM" id="SSF49879">
    <property type="entry name" value="SMAD/FHA domain"/>
    <property type="match status" value="1"/>
</dbReference>
<dbReference type="AlphaFoldDB" id="X6MKI8"/>
<dbReference type="Proteomes" id="UP000023152">
    <property type="component" value="Unassembled WGS sequence"/>
</dbReference>
<comment type="caution">
    <text evidence="5">The sequence shown here is derived from an EMBL/GenBank/DDBJ whole genome shotgun (WGS) entry which is preliminary data.</text>
</comment>
<dbReference type="Gene3D" id="2.60.200.20">
    <property type="match status" value="1"/>
</dbReference>
<dbReference type="Gene3D" id="3.30.40.10">
    <property type="entry name" value="Zinc/RING finger domain, C3HC4 (zinc finger)"/>
    <property type="match status" value="1"/>
</dbReference>
<dbReference type="InterPro" id="IPR001841">
    <property type="entry name" value="Znf_RING"/>
</dbReference>
<name>X6MKI8_RETFI</name>
<keyword evidence="1" id="KW-0479">Metal-binding</keyword>
<dbReference type="OrthoDB" id="687730at2759"/>
<gene>
    <name evidence="5" type="ORF">RFI_23410</name>
</gene>
<accession>X6MKI8</accession>
<keyword evidence="6" id="KW-1185">Reference proteome</keyword>
<evidence type="ECO:0000259" key="4">
    <source>
        <dbReference type="PROSITE" id="PS50089"/>
    </source>
</evidence>
<dbReference type="InterPro" id="IPR008984">
    <property type="entry name" value="SMAD_FHA_dom_sf"/>
</dbReference>
<keyword evidence="1" id="KW-0862">Zinc</keyword>
<dbReference type="Pfam" id="PF00498">
    <property type="entry name" value="FHA"/>
    <property type="match status" value="1"/>
</dbReference>
<dbReference type="InterPro" id="IPR013083">
    <property type="entry name" value="Znf_RING/FYVE/PHD"/>
</dbReference>
<dbReference type="OMA" id="CAKRYFG"/>
<reference evidence="5 6" key="1">
    <citation type="journal article" date="2013" name="Curr. Biol.">
        <title>The Genome of the Foraminiferan Reticulomyxa filosa.</title>
        <authorList>
            <person name="Glockner G."/>
            <person name="Hulsmann N."/>
            <person name="Schleicher M."/>
            <person name="Noegel A.A."/>
            <person name="Eichinger L."/>
            <person name="Gallinger C."/>
            <person name="Pawlowski J."/>
            <person name="Sierra R."/>
            <person name="Euteneuer U."/>
            <person name="Pillet L."/>
            <person name="Moustafa A."/>
            <person name="Platzer M."/>
            <person name="Groth M."/>
            <person name="Szafranski K."/>
            <person name="Schliwa M."/>
        </authorList>
    </citation>
    <scope>NUCLEOTIDE SEQUENCE [LARGE SCALE GENOMIC DNA]</scope>
</reference>
<keyword evidence="2" id="KW-0175">Coiled coil</keyword>
<feature type="coiled-coil region" evidence="2">
    <location>
        <begin position="250"/>
        <end position="375"/>
    </location>
</feature>
<dbReference type="GO" id="GO:0008270">
    <property type="term" value="F:zinc ion binding"/>
    <property type="evidence" value="ECO:0007669"/>
    <property type="project" value="UniProtKB-KW"/>
</dbReference>
<protein>
    <submittedName>
        <fullName evidence="5">Ring finger protein</fullName>
    </submittedName>
</protein>
<keyword evidence="1" id="KW-0863">Zinc-finger</keyword>
<dbReference type="EMBL" id="ASPP01020302">
    <property type="protein sequence ID" value="ETO13957.1"/>
    <property type="molecule type" value="Genomic_DNA"/>
</dbReference>
<dbReference type="CDD" id="cd00060">
    <property type="entry name" value="FHA"/>
    <property type="match status" value="1"/>
</dbReference>
<dbReference type="PROSITE" id="PS50006">
    <property type="entry name" value="FHA_DOMAIN"/>
    <property type="match status" value="1"/>
</dbReference>
<evidence type="ECO:0000256" key="2">
    <source>
        <dbReference type="SAM" id="Coils"/>
    </source>
</evidence>